<reference evidence="1" key="1">
    <citation type="submission" date="2021-06" db="EMBL/GenBank/DDBJ databases">
        <authorList>
            <person name="Kallberg Y."/>
            <person name="Tangrot J."/>
            <person name="Rosling A."/>
        </authorList>
    </citation>
    <scope>NUCLEOTIDE SEQUENCE</scope>
    <source>
        <strain evidence="1">MA453B</strain>
    </source>
</reference>
<gene>
    <name evidence="1" type="ORF">DERYTH_LOCUS20187</name>
</gene>
<keyword evidence="2" id="KW-1185">Reference proteome</keyword>
<dbReference type="AlphaFoldDB" id="A0A9N9JJ16"/>
<feature type="non-terminal residue" evidence="1">
    <location>
        <position position="1"/>
    </location>
</feature>
<evidence type="ECO:0000313" key="1">
    <source>
        <dbReference type="EMBL" id="CAG8784876.1"/>
    </source>
</evidence>
<sequence length="54" mass="6090">FYQDTFDNNMTTAIATTSNDMNIASNISDNSVTLNKKSRSQPSFVKLFFFSKNS</sequence>
<evidence type="ECO:0000313" key="2">
    <source>
        <dbReference type="Proteomes" id="UP000789405"/>
    </source>
</evidence>
<dbReference type="EMBL" id="CAJVPY010023342">
    <property type="protein sequence ID" value="CAG8784876.1"/>
    <property type="molecule type" value="Genomic_DNA"/>
</dbReference>
<accession>A0A9N9JJ16</accession>
<protein>
    <submittedName>
        <fullName evidence="1">5915_t:CDS:1</fullName>
    </submittedName>
</protein>
<proteinExistence type="predicted"/>
<organism evidence="1 2">
    <name type="scientific">Dentiscutata erythropus</name>
    <dbReference type="NCBI Taxonomy" id="1348616"/>
    <lineage>
        <taxon>Eukaryota</taxon>
        <taxon>Fungi</taxon>
        <taxon>Fungi incertae sedis</taxon>
        <taxon>Mucoromycota</taxon>
        <taxon>Glomeromycotina</taxon>
        <taxon>Glomeromycetes</taxon>
        <taxon>Diversisporales</taxon>
        <taxon>Gigasporaceae</taxon>
        <taxon>Dentiscutata</taxon>
    </lineage>
</organism>
<comment type="caution">
    <text evidence="1">The sequence shown here is derived from an EMBL/GenBank/DDBJ whole genome shotgun (WGS) entry which is preliminary data.</text>
</comment>
<name>A0A9N9JJ16_9GLOM</name>
<dbReference type="Proteomes" id="UP000789405">
    <property type="component" value="Unassembled WGS sequence"/>
</dbReference>